<keyword evidence="1" id="KW-0472">Membrane</keyword>
<protein>
    <submittedName>
        <fullName evidence="2">Uncharacterized protein</fullName>
    </submittedName>
</protein>
<feature type="transmembrane region" description="Helical" evidence="1">
    <location>
        <begin position="29"/>
        <end position="48"/>
    </location>
</feature>
<sequence>MLMLIAFMITVSIGGIVIFLFSKDKFMDAVGLLALKVYLGATMLQWGLVLELIK</sequence>
<gene>
    <name evidence="2" type="ORF">BCR44DRAFT_58932</name>
</gene>
<keyword evidence="3" id="KW-1185">Reference proteome</keyword>
<name>A0A1Y2HEP6_9FUNG</name>
<evidence type="ECO:0000313" key="2">
    <source>
        <dbReference type="EMBL" id="ORZ33048.1"/>
    </source>
</evidence>
<proteinExistence type="predicted"/>
<evidence type="ECO:0000313" key="3">
    <source>
        <dbReference type="Proteomes" id="UP000193411"/>
    </source>
</evidence>
<organism evidence="2 3">
    <name type="scientific">Catenaria anguillulae PL171</name>
    <dbReference type="NCBI Taxonomy" id="765915"/>
    <lineage>
        <taxon>Eukaryota</taxon>
        <taxon>Fungi</taxon>
        <taxon>Fungi incertae sedis</taxon>
        <taxon>Blastocladiomycota</taxon>
        <taxon>Blastocladiomycetes</taxon>
        <taxon>Blastocladiales</taxon>
        <taxon>Catenariaceae</taxon>
        <taxon>Catenaria</taxon>
    </lineage>
</organism>
<accession>A0A1Y2HEP6</accession>
<reference evidence="2 3" key="1">
    <citation type="submission" date="2016-07" db="EMBL/GenBank/DDBJ databases">
        <title>Pervasive Adenine N6-methylation of Active Genes in Fungi.</title>
        <authorList>
            <consortium name="DOE Joint Genome Institute"/>
            <person name="Mondo S.J."/>
            <person name="Dannebaum R.O."/>
            <person name="Kuo R.C."/>
            <person name="Labutti K."/>
            <person name="Haridas S."/>
            <person name="Kuo A."/>
            <person name="Salamov A."/>
            <person name="Ahrendt S.R."/>
            <person name="Lipzen A."/>
            <person name="Sullivan W."/>
            <person name="Andreopoulos W.B."/>
            <person name="Clum A."/>
            <person name="Lindquist E."/>
            <person name="Daum C."/>
            <person name="Ramamoorthy G.K."/>
            <person name="Gryganskyi A."/>
            <person name="Culley D."/>
            <person name="Magnuson J.K."/>
            <person name="James T.Y."/>
            <person name="O'Malley M.A."/>
            <person name="Stajich J.E."/>
            <person name="Spatafora J.W."/>
            <person name="Visel A."/>
            <person name="Grigoriev I.V."/>
        </authorList>
    </citation>
    <scope>NUCLEOTIDE SEQUENCE [LARGE SCALE GENOMIC DNA]</scope>
    <source>
        <strain evidence="2 3">PL171</strain>
    </source>
</reference>
<keyword evidence="1" id="KW-1133">Transmembrane helix</keyword>
<dbReference type="Proteomes" id="UP000193411">
    <property type="component" value="Unassembled WGS sequence"/>
</dbReference>
<keyword evidence="1" id="KW-0812">Transmembrane</keyword>
<dbReference type="AlphaFoldDB" id="A0A1Y2HEP6"/>
<dbReference type="EMBL" id="MCFL01000039">
    <property type="protein sequence ID" value="ORZ33048.1"/>
    <property type="molecule type" value="Genomic_DNA"/>
</dbReference>
<evidence type="ECO:0000256" key="1">
    <source>
        <dbReference type="SAM" id="Phobius"/>
    </source>
</evidence>
<feature type="transmembrane region" description="Helical" evidence="1">
    <location>
        <begin position="6"/>
        <end position="22"/>
    </location>
</feature>
<comment type="caution">
    <text evidence="2">The sequence shown here is derived from an EMBL/GenBank/DDBJ whole genome shotgun (WGS) entry which is preliminary data.</text>
</comment>